<dbReference type="OrthoDB" id="106664at2157"/>
<dbReference type="RefSeq" id="WP_220680490.1">
    <property type="nucleotide sequence ID" value="NZ_CP037968.1"/>
</dbReference>
<dbReference type="AlphaFoldDB" id="A0A8G1EGI3"/>
<accession>A0A8G1EGI3</accession>
<evidence type="ECO:0000313" key="2">
    <source>
        <dbReference type="Proteomes" id="UP000826709"/>
    </source>
</evidence>
<protein>
    <submittedName>
        <fullName evidence="1">Uncharacterized protein</fullName>
    </submittedName>
</protein>
<evidence type="ECO:0000313" key="1">
    <source>
        <dbReference type="EMBL" id="QYZ79186.1"/>
    </source>
</evidence>
<gene>
    <name evidence="1" type="ORF">E2N92_06930</name>
</gene>
<organism evidence="1 2">
    <name type="scientific">Methanofollis formosanus</name>
    <dbReference type="NCBI Taxonomy" id="299308"/>
    <lineage>
        <taxon>Archaea</taxon>
        <taxon>Methanobacteriati</taxon>
        <taxon>Methanobacteriota</taxon>
        <taxon>Stenosarchaea group</taxon>
        <taxon>Methanomicrobia</taxon>
        <taxon>Methanomicrobiales</taxon>
        <taxon>Methanomicrobiaceae</taxon>
        <taxon>Methanofollis</taxon>
    </lineage>
</organism>
<keyword evidence="2" id="KW-1185">Reference proteome</keyword>
<proteinExistence type="predicted"/>
<dbReference type="KEGG" id="mfk:E2N92_06930"/>
<dbReference type="EMBL" id="CP037968">
    <property type="protein sequence ID" value="QYZ79186.1"/>
    <property type="molecule type" value="Genomic_DNA"/>
</dbReference>
<reference evidence="1" key="1">
    <citation type="journal article" date="2005" name="Int. J. Syst. Evol. Microbiol.">
        <title>Methanofollis formosanus sp. nov., isolated from a fish pond.</title>
        <authorList>
            <person name="Wu S.Y."/>
            <person name="Chen S.C."/>
            <person name="Lai M.C."/>
        </authorList>
    </citation>
    <scope>NUCLEOTIDE SEQUENCE</scope>
    <source>
        <strain evidence="1">ML15</strain>
    </source>
</reference>
<sequence>MSLRRNSTAQIAEPDLTPGDTVDLAALRAMKETDDIEVWVYFDEDLARSSSIEADLEAFEFVAEPARPFLELRRFLQYMESREPGFTATIKNLKTEVVAVGERKAFCACVLCPRPYVKVLLR</sequence>
<dbReference type="Proteomes" id="UP000826709">
    <property type="component" value="Chromosome"/>
</dbReference>
<name>A0A8G1EGI3_9EURY</name>
<reference evidence="1" key="2">
    <citation type="submission" date="2019-03" db="EMBL/GenBank/DDBJ databases">
        <authorList>
            <person name="Chen S.-C."/>
            <person name="Wu S.-Y."/>
            <person name="Lai M.-C."/>
        </authorList>
    </citation>
    <scope>NUCLEOTIDE SEQUENCE</scope>
    <source>
        <strain evidence="1">ML15</strain>
    </source>
</reference>